<dbReference type="Pfam" id="PF00622">
    <property type="entry name" value="SPRY"/>
    <property type="match status" value="1"/>
</dbReference>
<keyword evidence="4" id="KW-1185">Reference proteome</keyword>
<dbReference type="AlphaFoldDB" id="A0A8C9R5J2"/>
<dbReference type="InterPro" id="IPR003879">
    <property type="entry name" value="Butyrophylin_SPRY"/>
</dbReference>
<evidence type="ECO:0000313" key="4">
    <source>
        <dbReference type="Proteomes" id="UP000694397"/>
    </source>
</evidence>
<dbReference type="Proteomes" id="UP000694397">
    <property type="component" value="Chromosome 14"/>
</dbReference>
<reference evidence="3" key="3">
    <citation type="submission" date="2025-09" db="UniProtKB">
        <authorList>
            <consortium name="Ensembl"/>
        </authorList>
    </citation>
    <scope>IDENTIFICATION</scope>
</reference>
<dbReference type="InterPro" id="IPR013320">
    <property type="entry name" value="ConA-like_dom_sf"/>
</dbReference>
<dbReference type="Gene3D" id="2.60.120.920">
    <property type="match status" value="1"/>
</dbReference>
<evidence type="ECO:0000256" key="1">
    <source>
        <dbReference type="SAM" id="MobiDB-lite"/>
    </source>
</evidence>
<name>A0A8C9R5J2_SCLFO</name>
<dbReference type="InterPro" id="IPR006574">
    <property type="entry name" value="PRY"/>
</dbReference>
<feature type="region of interest" description="Disordered" evidence="1">
    <location>
        <begin position="146"/>
        <end position="171"/>
    </location>
</feature>
<protein>
    <submittedName>
        <fullName evidence="3">E3 ubiquitin-protein ligase TRIM38-like</fullName>
    </submittedName>
</protein>
<dbReference type="KEGG" id="sfm:108926897"/>
<dbReference type="Pfam" id="PF13765">
    <property type="entry name" value="PRY"/>
    <property type="match status" value="1"/>
</dbReference>
<dbReference type="GeneTree" id="ENSGT00940000163587"/>
<dbReference type="FunFam" id="2.60.120.920:FF:000004">
    <property type="entry name" value="Butyrophilin subfamily 1 member A1"/>
    <property type="match status" value="1"/>
</dbReference>
<accession>A0A8C9R5J2</accession>
<dbReference type="PRINTS" id="PR01407">
    <property type="entry name" value="BUTYPHLNCDUF"/>
</dbReference>
<dbReference type="SMART" id="SM00589">
    <property type="entry name" value="PRY"/>
    <property type="match status" value="1"/>
</dbReference>
<dbReference type="SUPFAM" id="SSF49899">
    <property type="entry name" value="Concanavalin A-like lectins/glucanases"/>
    <property type="match status" value="1"/>
</dbReference>
<proteinExistence type="predicted"/>
<sequence>MASAVSDHGNEGDCLSCLSLGSLNTKDRPSHQCKSNPFFRPRMSFHQKVAIKFKQLVDGALKKGLKLDAETSISKSGNEASTLDECKLLIRDLAEQLDRVLQHKSPLVLRGVKEDKYGEENFRQLVLEWATELSNLPDKHLRQAAAVKSSCTKSPVERSSEEQRKDTDPRIQVQEKRLKEAENILHGWAWKLRSMPKDSVCLGEDVCSVLHDLERQWKRGKLSNTLPVMDFIMWAVIQEQPEEGSAPQCWIKSKQRFSTAVSLKYIPDSVWNWILKAHAEVTLDPKTANPYLIMRDDRKSVKMDTIIESREKHRDGFHRAHHQYNGWCCILGTEGFTTGRHYWEVDVKGKRDWRIGVVKESAPRNGYVSLNTQSGYWTLRLQLGILTALTVPVTKFPKVVIPSKVGVYLDVEEGQLSFYDAERRSHIYTFNDTFTEKVYPVFGTIETDIALVIL</sequence>
<reference evidence="3" key="2">
    <citation type="submission" date="2025-08" db="UniProtKB">
        <authorList>
            <consortium name="Ensembl"/>
        </authorList>
    </citation>
    <scope>IDENTIFICATION</scope>
</reference>
<feature type="domain" description="B30.2/SPRY" evidence="2">
    <location>
        <begin position="261"/>
        <end position="454"/>
    </location>
</feature>
<evidence type="ECO:0000313" key="3">
    <source>
        <dbReference type="Ensembl" id="ENSSFOP00015004965.1"/>
    </source>
</evidence>
<dbReference type="InterPro" id="IPR001870">
    <property type="entry name" value="B30.2/SPRY"/>
</dbReference>
<evidence type="ECO:0000259" key="2">
    <source>
        <dbReference type="PROSITE" id="PS50188"/>
    </source>
</evidence>
<dbReference type="SMART" id="SM00449">
    <property type="entry name" value="SPRY"/>
    <property type="match status" value="1"/>
</dbReference>
<dbReference type="InterPro" id="IPR050143">
    <property type="entry name" value="TRIM/RBCC"/>
</dbReference>
<reference evidence="3 4" key="1">
    <citation type="submission" date="2019-04" db="EMBL/GenBank/DDBJ databases">
        <authorList>
            <consortium name="Wellcome Sanger Institute Data Sharing"/>
        </authorList>
    </citation>
    <scope>NUCLEOTIDE SEQUENCE [LARGE SCALE GENOMIC DNA]</scope>
</reference>
<dbReference type="PANTHER" id="PTHR24103">
    <property type="entry name" value="E3 UBIQUITIN-PROTEIN LIGASE TRIM"/>
    <property type="match status" value="1"/>
</dbReference>
<dbReference type="PROSITE" id="PS50188">
    <property type="entry name" value="B302_SPRY"/>
    <property type="match status" value="1"/>
</dbReference>
<dbReference type="InterPro" id="IPR003877">
    <property type="entry name" value="SPRY_dom"/>
</dbReference>
<organism evidence="3 4">
    <name type="scientific">Scleropages formosus</name>
    <name type="common">Asian bonytongue</name>
    <name type="synonym">Osteoglossum formosum</name>
    <dbReference type="NCBI Taxonomy" id="113540"/>
    <lineage>
        <taxon>Eukaryota</taxon>
        <taxon>Metazoa</taxon>
        <taxon>Chordata</taxon>
        <taxon>Craniata</taxon>
        <taxon>Vertebrata</taxon>
        <taxon>Euteleostomi</taxon>
        <taxon>Actinopterygii</taxon>
        <taxon>Neopterygii</taxon>
        <taxon>Teleostei</taxon>
        <taxon>Osteoglossocephala</taxon>
        <taxon>Osteoglossomorpha</taxon>
        <taxon>Osteoglossiformes</taxon>
        <taxon>Osteoglossidae</taxon>
        <taxon>Scleropages</taxon>
    </lineage>
</organism>
<dbReference type="CDD" id="cd13733">
    <property type="entry name" value="SPRY_PRY_C-I_1"/>
    <property type="match status" value="1"/>
</dbReference>
<dbReference type="RefSeq" id="XP_018595395.1">
    <property type="nucleotide sequence ID" value="XM_018739879.2"/>
</dbReference>
<dbReference type="GeneID" id="108926897"/>
<feature type="compositionally biased region" description="Basic and acidic residues" evidence="1">
    <location>
        <begin position="155"/>
        <end position="171"/>
    </location>
</feature>
<dbReference type="InterPro" id="IPR043136">
    <property type="entry name" value="B30.2/SPRY_sf"/>
</dbReference>
<gene>
    <name evidence="3" type="primary">LOC108926897</name>
</gene>
<dbReference type="OrthoDB" id="128536at2759"/>
<dbReference type="Ensembl" id="ENSSFOT00015005044.2">
    <property type="protein sequence ID" value="ENSSFOP00015004965.1"/>
    <property type="gene ID" value="ENSSFOG00015003266.2"/>
</dbReference>